<keyword evidence="4" id="KW-1185">Reference proteome</keyword>
<feature type="transmembrane region" description="Helical" evidence="1">
    <location>
        <begin position="59"/>
        <end position="79"/>
    </location>
</feature>
<feature type="transmembrane region" description="Helical" evidence="1">
    <location>
        <begin position="131"/>
        <end position="148"/>
    </location>
</feature>
<dbReference type="PROSITE" id="PS50930">
    <property type="entry name" value="HTH_LYTTR"/>
    <property type="match status" value="1"/>
</dbReference>
<feature type="transmembrane region" description="Helical" evidence="1">
    <location>
        <begin position="91"/>
        <end position="111"/>
    </location>
</feature>
<sequence length="277" mass="30556">MVRHFAPMDTSERRTDDTAQHPVLRKVLIDLSIMVVLGVVLAVMGPFGSFQMPLPVRLVYWVGLAVTGYACFRPIGALVTSLGPRLDLPEWPLWIAACLLASVPVTLAVFWAGQLPGPFSLPSFETFARTYPYVLLVGSGVTVLFHQIERRKATPMAGDLRRPSEPQVENPPAPEARFLDRLSAHLGSDLLALEMEDHYVRVHTALGSELILLRMRDAVAELGGIEGAQVHRSWWVARDAVEDVKREGRNLQLVLTGGLEAPVSRARVAELKDAGWL</sequence>
<proteinExistence type="predicted"/>
<evidence type="ECO:0000256" key="1">
    <source>
        <dbReference type="SAM" id="Phobius"/>
    </source>
</evidence>
<dbReference type="GO" id="GO:0003677">
    <property type="term" value="F:DNA binding"/>
    <property type="evidence" value="ECO:0007669"/>
    <property type="project" value="UniProtKB-KW"/>
</dbReference>
<dbReference type="Proteomes" id="UP000759298">
    <property type="component" value="Unassembled WGS sequence"/>
</dbReference>
<feature type="transmembrane region" description="Helical" evidence="1">
    <location>
        <begin position="27"/>
        <end position="47"/>
    </location>
</feature>
<organism evidence="3 4">
    <name type="scientific">Alteriqipengyuania abyssalis</name>
    <dbReference type="NCBI Taxonomy" id="2860200"/>
    <lineage>
        <taxon>Bacteria</taxon>
        <taxon>Pseudomonadati</taxon>
        <taxon>Pseudomonadota</taxon>
        <taxon>Alphaproteobacteria</taxon>
        <taxon>Sphingomonadales</taxon>
        <taxon>Erythrobacteraceae</taxon>
        <taxon>Alteriqipengyuania</taxon>
    </lineage>
</organism>
<feature type="domain" description="HTH LytTR-type" evidence="2">
    <location>
        <begin position="188"/>
        <end position="277"/>
    </location>
</feature>
<evidence type="ECO:0000313" key="3">
    <source>
        <dbReference type="EMBL" id="MBY8336922.1"/>
    </source>
</evidence>
<dbReference type="Pfam" id="PF04397">
    <property type="entry name" value="LytTR"/>
    <property type="match status" value="1"/>
</dbReference>
<dbReference type="EMBL" id="JAHWXP010000002">
    <property type="protein sequence ID" value="MBY8336922.1"/>
    <property type="molecule type" value="Genomic_DNA"/>
</dbReference>
<keyword evidence="1" id="KW-1133">Transmembrane helix</keyword>
<accession>A0ABS7PGH3</accession>
<protein>
    <submittedName>
        <fullName evidence="3">LytTR family transcriptional regulator DNA-binding domain-containing protein</fullName>
    </submittedName>
</protein>
<comment type="caution">
    <text evidence="3">The sequence shown here is derived from an EMBL/GenBank/DDBJ whole genome shotgun (WGS) entry which is preliminary data.</text>
</comment>
<keyword evidence="3" id="KW-0238">DNA-binding</keyword>
<evidence type="ECO:0000259" key="2">
    <source>
        <dbReference type="PROSITE" id="PS50930"/>
    </source>
</evidence>
<dbReference type="InterPro" id="IPR007492">
    <property type="entry name" value="LytTR_DNA-bd_dom"/>
</dbReference>
<keyword evidence="1" id="KW-0812">Transmembrane</keyword>
<keyword evidence="1" id="KW-0472">Membrane</keyword>
<dbReference type="Gene3D" id="2.40.50.1020">
    <property type="entry name" value="LytTr DNA-binding domain"/>
    <property type="match status" value="1"/>
</dbReference>
<gene>
    <name evidence="3" type="ORF">KYN89_07655</name>
</gene>
<name>A0ABS7PGH3_9SPHN</name>
<reference evidence="3 4" key="1">
    <citation type="submission" date="2021-07" db="EMBL/GenBank/DDBJ databases">
        <title>Alteriqipengyuania abyssalis NZ-12B nov, sp.nov isolated from deep sea sponge in pacific ocean.</title>
        <authorList>
            <person name="Tareen S."/>
            <person name="Wink J."/>
        </authorList>
    </citation>
    <scope>NUCLEOTIDE SEQUENCE [LARGE SCALE GENOMIC DNA]</scope>
    <source>
        <strain evidence="3 4">NZ-12B</strain>
    </source>
</reference>
<dbReference type="SMART" id="SM00850">
    <property type="entry name" value="LytTR"/>
    <property type="match status" value="1"/>
</dbReference>
<evidence type="ECO:0000313" key="4">
    <source>
        <dbReference type="Proteomes" id="UP000759298"/>
    </source>
</evidence>